<accession>A0A5N6WAB8</accession>
<gene>
    <name evidence="3" type="ORF">BDV41DRAFT_525232</name>
</gene>
<proteinExistence type="predicted"/>
<keyword evidence="2" id="KW-1133">Transmembrane helix</keyword>
<evidence type="ECO:0000313" key="3">
    <source>
        <dbReference type="EMBL" id="KAE8317811.1"/>
    </source>
</evidence>
<reference evidence="4" key="1">
    <citation type="submission" date="2019-04" db="EMBL/GenBank/DDBJ databases">
        <title>Friends and foes A comparative genomics studyof 23 Aspergillus species from section Flavi.</title>
        <authorList>
            <consortium name="DOE Joint Genome Institute"/>
            <person name="Kjaerbolling I."/>
            <person name="Vesth T."/>
            <person name="Frisvad J.C."/>
            <person name="Nybo J.L."/>
            <person name="Theobald S."/>
            <person name="Kildgaard S."/>
            <person name="Isbrandt T."/>
            <person name="Kuo A."/>
            <person name="Sato A."/>
            <person name="Lyhne E.K."/>
            <person name="Kogle M.E."/>
            <person name="Wiebenga A."/>
            <person name="Kun R.S."/>
            <person name="Lubbers R.J."/>
            <person name="Makela M.R."/>
            <person name="Barry K."/>
            <person name="Chovatia M."/>
            <person name="Clum A."/>
            <person name="Daum C."/>
            <person name="Haridas S."/>
            <person name="He G."/>
            <person name="LaButti K."/>
            <person name="Lipzen A."/>
            <person name="Mondo S."/>
            <person name="Riley R."/>
            <person name="Salamov A."/>
            <person name="Simmons B.A."/>
            <person name="Magnuson J.K."/>
            <person name="Henrissat B."/>
            <person name="Mortensen U.H."/>
            <person name="Larsen T.O."/>
            <person name="Devries R.P."/>
            <person name="Grigoriev I.V."/>
            <person name="Machida M."/>
            <person name="Baker S.E."/>
            <person name="Andersen M.R."/>
        </authorList>
    </citation>
    <scope>NUCLEOTIDE SEQUENCE [LARGE SCALE GENOMIC DNA]</scope>
    <source>
        <strain evidence="4">CBS 130015</strain>
    </source>
</reference>
<sequence>MTGLSTNDILLSSGVVGILCTLIRSRAFANRIRMVERRPITLDKKSPMNGPITKRPNRYFNAGNAHEDV</sequence>
<feature type="region of interest" description="Disordered" evidence="1">
    <location>
        <begin position="43"/>
        <end position="69"/>
    </location>
</feature>
<dbReference type="EMBL" id="ML738300">
    <property type="protein sequence ID" value="KAE8317811.1"/>
    <property type="molecule type" value="Genomic_DNA"/>
</dbReference>
<evidence type="ECO:0000256" key="1">
    <source>
        <dbReference type="SAM" id="MobiDB-lite"/>
    </source>
</evidence>
<protein>
    <submittedName>
        <fullName evidence="3">Uncharacterized protein</fullName>
    </submittedName>
</protein>
<keyword evidence="4" id="KW-1185">Reference proteome</keyword>
<evidence type="ECO:0000256" key="2">
    <source>
        <dbReference type="SAM" id="Phobius"/>
    </source>
</evidence>
<feature type="transmembrane region" description="Helical" evidence="2">
    <location>
        <begin position="12"/>
        <end position="29"/>
    </location>
</feature>
<keyword evidence="2" id="KW-0812">Transmembrane</keyword>
<keyword evidence="2" id="KW-0472">Membrane</keyword>
<organism evidence="3 4">
    <name type="scientific">Aspergillus transmontanensis</name>
    <dbReference type="NCBI Taxonomy" id="1034304"/>
    <lineage>
        <taxon>Eukaryota</taxon>
        <taxon>Fungi</taxon>
        <taxon>Dikarya</taxon>
        <taxon>Ascomycota</taxon>
        <taxon>Pezizomycotina</taxon>
        <taxon>Eurotiomycetes</taxon>
        <taxon>Eurotiomycetidae</taxon>
        <taxon>Eurotiales</taxon>
        <taxon>Aspergillaceae</taxon>
        <taxon>Aspergillus</taxon>
        <taxon>Aspergillus subgen. Circumdati</taxon>
    </lineage>
</organism>
<name>A0A5N6WAB8_9EURO</name>
<dbReference type="AlphaFoldDB" id="A0A5N6WAB8"/>
<dbReference type="Proteomes" id="UP000325433">
    <property type="component" value="Unassembled WGS sequence"/>
</dbReference>
<evidence type="ECO:0000313" key="4">
    <source>
        <dbReference type="Proteomes" id="UP000325433"/>
    </source>
</evidence>